<evidence type="ECO:0000256" key="3">
    <source>
        <dbReference type="ARBA" id="ARBA00023274"/>
    </source>
</evidence>
<dbReference type="InterPro" id="IPR047873">
    <property type="entry name" value="Ribosomal_uL16"/>
</dbReference>
<dbReference type="GO" id="GO:0032543">
    <property type="term" value="P:mitochondrial translation"/>
    <property type="evidence" value="ECO:0007669"/>
    <property type="project" value="TreeGrafter"/>
</dbReference>
<dbReference type="InterPro" id="IPR000114">
    <property type="entry name" value="Ribosomal_uL16_bact-type"/>
</dbReference>
<evidence type="ECO:0000256" key="1">
    <source>
        <dbReference type="ARBA" id="ARBA00008931"/>
    </source>
</evidence>
<dbReference type="PANTHER" id="PTHR12220:SF13">
    <property type="entry name" value="LARGE RIBOSOMAL SUBUNIT PROTEIN UL16M"/>
    <property type="match status" value="1"/>
</dbReference>
<evidence type="ECO:0000256" key="4">
    <source>
        <dbReference type="ARBA" id="ARBA00035302"/>
    </source>
</evidence>
<keyword evidence="2 6" id="KW-0689">Ribosomal protein</keyword>
<dbReference type="EMBL" id="RQTK01000985">
    <property type="protein sequence ID" value="RUS73020.1"/>
    <property type="molecule type" value="Genomic_DNA"/>
</dbReference>
<dbReference type="InterPro" id="IPR016180">
    <property type="entry name" value="Ribosomal_uL16_dom"/>
</dbReference>
<evidence type="ECO:0000256" key="2">
    <source>
        <dbReference type="ARBA" id="ARBA00022980"/>
    </source>
</evidence>
<dbReference type="PRINTS" id="PR00060">
    <property type="entry name" value="RIBOSOMALL16"/>
</dbReference>
<accession>A0A433SUP1</accession>
<name>A0A433SUP1_ELYCH</name>
<gene>
    <name evidence="7" type="ORF">EGW08_019226</name>
</gene>
<dbReference type="CDD" id="cd01433">
    <property type="entry name" value="Ribosomal_L16_L10e"/>
    <property type="match status" value="1"/>
</dbReference>
<evidence type="ECO:0000256" key="6">
    <source>
        <dbReference type="RuleBase" id="RU004413"/>
    </source>
</evidence>
<protein>
    <recommendedName>
        <fullName evidence="4">Large ribosomal subunit protein uL16m</fullName>
    </recommendedName>
    <alternativeName>
        <fullName evidence="5">39S ribosomal protein L16, mitochondrial</fullName>
    </alternativeName>
</protein>
<proteinExistence type="inferred from homology"/>
<dbReference type="PANTHER" id="PTHR12220">
    <property type="entry name" value="50S/60S RIBOSOMAL PROTEIN L16"/>
    <property type="match status" value="1"/>
</dbReference>
<dbReference type="GO" id="GO:0003735">
    <property type="term" value="F:structural constituent of ribosome"/>
    <property type="evidence" value="ECO:0007669"/>
    <property type="project" value="InterPro"/>
</dbReference>
<dbReference type="GO" id="GO:0005762">
    <property type="term" value="C:mitochondrial large ribosomal subunit"/>
    <property type="evidence" value="ECO:0007669"/>
    <property type="project" value="TreeGrafter"/>
</dbReference>
<dbReference type="Gene3D" id="3.90.1170.10">
    <property type="entry name" value="Ribosomal protein L10e/L16"/>
    <property type="match status" value="1"/>
</dbReference>
<dbReference type="AlphaFoldDB" id="A0A433SUP1"/>
<sequence>MSSLTRLVGTSGNCRLPELAVASLGTQNLFTSLRLFSVTAPMLVTKLRYPKNYDHVKYPERRRLKIIDKIPPLDSGIRPPKMPRDLFLMRGPELIHNKLQYGDYGIQAITGGRLNHKQTETVRMLIVRQMDDRRMFAVWRFNQLWQSVTKKGQGRRMGGGKGAIDHYVFPFRAERILLEMGGHCEFEEVYPLLKAIKVAMPSRTRIVTHESMARRVQHEEWVEANNLNPFTFKYCADNNILGCNKYLSRYDYMWYNKYR</sequence>
<dbReference type="Pfam" id="PF00252">
    <property type="entry name" value="Ribosomal_L16"/>
    <property type="match status" value="1"/>
</dbReference>
<comment type="caution">
    <text evidence="7">The sequence shown here is derived from an EMBL/GenBank/DDBJ whole genome shotgun (WGS) entry which is preliminary data.</text>
</comment>
<evidence type="ECO:0000313" key="7">
    <source>
        <dbReference type="EMBL" id="RUS73020.1"/>
    </source>
</evidence>
<evidence type="ECO:0000313" key="8">
    <source>
        <dbReference type="Proteomes" id="UP000271974"/>
    </source>
</evidence>
<organism evidence="7 8">
    <name type="scientific">Elysia chlorotica</name>
    <name type="common">Eastern emerald elysia</name>
    <name type="synonym">Sea slug</name>
    <dbReference type="NCBI Taxonomy" id="188477"/>
    <lineage>
        <taxon>Eukaryota</taxon>
        <taxon>Metazoa</taxon>
        <taxon>Spiralia</taxon>
        <taxon>Lophotrochozoa</taxon>
        <taxon>Mollusca</taxon>
        <taxon>Gastropoda</taxon>
        <taxon>Heterobranchia</taxon>
        <taxon>Euthyneura</taxon>
        <taxon>Panpulmonata</taxon>
        <taxon>Sacoglossa</taxon>
        <taxon>Placobranchoidea</taxon>
        <taxon>Plakobranchidae</taxon>
        <taxon>Elysia</taxon>
    </lineage>
</organism>
<evidence type="ECO:0000256" key="5">
    <source>
        <dbReference type="ARBA" id="ARBA00035440"/>
    </source>
</evidence>
<dbReference type="InterPro" id="IPR036920">
    <property type="entry name" value="Ribosomal_uL16_sf"/>
</dbReference>
<dbReference type="SUPFAM" id="SSF54686">
    <property type="entry name" value="Ribosomal protein L16p/L10e"/>
    <property type="match status" value="1"/>
</dbReference>
<keyword evidence="3 6" id="KW-0687">Ribonucleoprotein</keyword>
<dbReference type="GO" id="GO:0019843">
    <property type="term" value="F:rRNA binding"/>
    <property type="evidence" value="ECO:0007669"/>
    <property type="project" value="InterPro"/>
</dbReference>
<reference evidence="7 8" key="1">
    <citation type="submission" date="2019-01" db="EMBL/GenBank/DDBJ databases">
        <title>A draft genome assembly of the solar-powered sea slug Elysia chlorotica.</title>
        <authorList>
            <person name="Cai H."/>
            <person name="Li Q."/>
            <person name="Fang X."/>
            <person name="Li J."/>
            <person name="Curtis N.E."/>
            <person name="Altenburger A."/>
            <person name="Shibata T."/>
            <person name="Feng M."/>
            <person name="Maeda T."/>
            <person name="Schwartz J.A."/>
            <person name="Shigenobu S."/>
            <person name="Lundholm N."/>
            <person name="Nishiyama T."/>
            <person name="Yang H."/>
            <person name="Hasebe M."/>
            <person name="Li S."/>
            <person name="Pierce S.K."/>
            <person name="Wang J."/>
        </authorList>
    </citation>
    <scope>NUCLEOTIDE SEQUENCE [LARGE SCALE GENOMIC DNA]</scope>
    <source>
        <strain evidence="7">EC2010</strain>
        <tissue evidence="7">Whole organism of an adult</tissue>
    </source>
</reference>
<dbReference type="STRING" id="188477.A0A433SUP1"/>
<comment type="similarity">
    <text evidence="1 6">Belongs to the universal ribosomal protein uL16 family.</text>
</comment>
<dbReference type="OrthoDB" id="268521at2759"/>
<keyword evidence="8" id="KW-1185">Reference proteome</keyword>
<dbReference type="Proteomes" id="UP000271974">
    <property type="component" value="Unassembled WGS sequence"/>
</dbReference>